<feature type="domain" description="HTH merR-type" evidence="1">
    <location>
        <begin position="7"/>
        <end position="40"/>
    </location>
</feature>
<dbReference type="RefSeq" id="WP_076528871.1">
    <property type="nucleotide sequence ID" value="NZ_BMEH01000001.1"/>
</dbReference>
<dbReference type="OrthoDB" id="271159at2"/>
<dbReference type="InterPro" id="IPR009061">
    <property type="entry name" value="DNA-bd_dom_put_sf"/>
</dbReference>
<dbReference type="Pfam" id="PF13411">
    <property type="entry name" value="MerR_1"/>
    <property type="match status" value="1"/>
</dbReference>
<dbReference type="SUPFAM" id="SSF46955">
    <property type="entry name" value="Putative DNA-binding domain"/>
    <property type="match status" value="1"/>
</dbReference>
<proteinExistence type="predicted"/>
<accession>A0A1N7L0E2</accession>
<dbReference type="GO" id="GO:0006355">
    <property type="term" value="P:regulation of DNA-templated transcription"/>
    <property type="evidence" value="ECO:0007669"/>
    <property type="project" value="InterPro"/>
</dbReference>
<name>A0A1N7L0E2_9RHOB</name>
<gene>
    <name evidence="2" type="ORF">SAMN05421774_101801</name>
</gene>
<reference evidence="2 3" key="1">
    <citation type="submission" date="2017-01" db="EMBL/GenBank/DDBJ databases">
        <authorList>
            <person name="Mah S.A."/>
            <person name="Swanson W.J."/>
            <person name="Moy G.W."/>
            <person name="Vacquier V.D."/>
        </authorList>
    </citation>
    <scope>NUCLEOTIDE SEQUENCE [LARGE SCALE GENOMIC DNA]</scope>
    <source>
        <strain evidence="2 3">DSM 26375</strain>
    </source>
</reference>
<evidence type="ECO:0000313" key="2">
    <source>
        <dbReference type="EMBL" id="SIS67120.1"/>
    </source>
</evidence>
<dbReference type="EMBL" id="FTOT01000001">
    <property type="protein sequence ID" value="SIS67120.1"/>
    <property type="molecule type" value="Genomic_DNA"/>
</dbReference>
<sequence length="164" mass="18348">MTEQSTFSLQEAADIAGVERDTLRQWLSRGHLQVERGSGQKRWTWAEVFYAATFAELAKGTKDYELLGSVSSQTFARFHNIARLAGNAEADGICLAYRAPETGQLQVEVFADLTLALRFAQEVLGGIAHDESPAELRIFNLKQIERAFLDRMNAVLARRKEAKT</sequence>
<dbReference type="AlphaFoldDB" id="A0A1N7L0E2"/>
<evidence type="ECO:0000259" key="1">
    <source>
        <dbReference type="Pfam" id="PF13411"/>
    </source>
</evidence>
<evidence type="ECO:0000313" key="3">
    <source>
        <dbReference type="Proteomes" id="UP000186141"/>
    </source>
</evidence>
<keyword evidence="3" id="KW-1185">Reference proteome</keyword>
<dbReference type="Proteomes" id="UP000186141">
    <property type="component" value="Unassembled WGS sequence"/>
</dbReference>
<protein>
    <submittedName>
        <fullName evidence="2">MerR HTH family regulatory protein</fullName>
    </submittedName>
</protein>
<organism evidence="2 3">
    <name type="scientific">Gemmobacter megaterium</name>
    <dbReference type="NCBI Taxonomy" id="1086013"/>
    <lineage>
        <taxon>Bacteria</taxon>
        <taxon>Pseudomonadati</taxon>
        <taxon>Pseudomonadota</taxon>
        <taxon>Alphaproteobacteria</taxon>
        <taxon>Rhodobacterales</taxon>
        <taxon>Paracoccaceae</taxon>
        <taxon>Gemmobacter</taxon>
    </lineage>
</organism>
<dbReference type="STRING" id="1086013.SAMN05421774_101801"/>
<dbReference type="GO" id="GO:0003677">
    <property type="term" value="F:DNA binding"/>
    <property type="evidence" value="ECO:0007669"/>
    <property type="project" value="InterPro"/>
</dbReference>
<dbReference type="InterPro" id="IPR000551">
    <property type="entry name" value="MerR-type_HTH_dom"/>
</dbReference>